<gene>
    <name evidence="2" type="ORF">AKJ56_01830</name>
</gene>
<dbReference type="PANTHER" id="PTHR48094:SF12">
    <property type="entry name" value="PARKINSON DISEASE PROTEIN 7 HOMOLOG"/>
    <property type="match status" value="1"/>
</dbReference>
<evidence type="ECO:0000313" key="3">
    <source>
        <dbReference type="Proteomes" id="UP000070175"/>
    </source>
</evidence>
<evidence type="ECO:0000313" key="2">
    <source>
        <dbReference type="EMBL" id="KXB08109.1"/>
    </source>
</evidence>
<sequence length="194" mass="20988">MPQTATKIQTGVELKTDHRGKKAALVIAFEDFRDQEYFVPREVLEKAGLEVVTVSTSQGTARGADGGEVEVDLTLSELKVKDYEVVAFVGGPGTLDYLDNERSYEIVREVLSEGKLLGAICIAPVILAKAGVLKGKEVTVWSSSMNKDPIETVEQQGANYHDRSVVIDGNLVTADGPESARKFGRAILHALTNL</sequence>
<dbReference type="Proteomes" id="UP000070175">
    <property type="component" value="Unassembled WGS sequence"/>
</dbReference>
<name>A0A133VNT4_9EURY</name>
<dbReference type="CDD" id="cd03135">
    <property type="entry name" value="GATase1_DJ-1"/>
    <property type="match status" value="1"/>
</dbReference>
<dbReference type="EMBL" id="LHYJ01000027">
    <property type="protein sequence ID" value="KXB08109.1"/>
    <property type="molecule type" value="Genomic_DNA"/>
</dbReference>
<protein>
    <recommendedName>
        <fullName evidence="1">DJ-1/PfpI domain-containing protein</fullName>
    </recommendedName>
</protein>
<dbReference type="PANTHER" id="PTHR48094">
    <property type="entry name" value="PROTEIN/NUCLEIC ACID DEGLYCASE DJ-1-RELATED"/>
    <property type="match status" value="1"/>
</dbReference>
<accession>A0A133VNT4</accession>
<dbReference type="AlphaFoldDB" id="A0A133VNT4"/>
<organism evidence="2 3">
    <name type="scientific">candidate division MSBL1 archaeon SCGC-AAA382N08</name>
    <dbReference type="NCBI Taxonomy" id="1698285"/>
    <lineage>
        <taxon>Archaea</taxon>
        <taxon>Methanobacteriati</taxon>
        <taxon>Methanobacteriota</taxon>
        <taxon>candidate division MSBL1</taxon>
    </lineage>
</organism>
<dbReference type="GO" id="GO:0005737">
    <property type="term" value="C:cytoplasm"/>
    <property type="evidence" value="ECO:0007669"/>
    <property type="project" value="TreeGrafter"/>
</dbReference>
<dbReference type="InterPro" id="IPR002818">
    <property type="entry name" value="DJ-1/PfpI"/>
</dbReference>
<dbReference type="Gene3D" id="3.40.50.880">
    <property type="match status" value="1"/>
</dbReference>
<reference evidence="2 3" key="1">
    <citation type="journal article" date="2016" name="Sci. Rep.">
        <title>Metabolic traits of an uncultured archaeal lineage -MSBL1- from brine pools of the Red Sea.</title>
        <authorList>
            <person name="Mwirichia R."/>
            <person name="Alam I."/>
            <person name="Rashid M."/>
            <person name="Vinu M."/>
            <person name="Ba-Alawi W."/>
            <person name="Anthony Kamau A."/>
            <person name="Kamanda Ngugi D."/>
            <person name="Goker M."/>
            <person name="Klenk H.P."/>
            <person name="Bajic V."/>
            <person name="Stingl U."/>
        </authorList>
    </citation>
    <scope>NUCLEOTIDE SEQUENCE [LARGE SCALE GENOMIC DNA]</scope>
    <source>
        <strain evidence="2">SCGC-AAA382N08</strain>
    </source>
</reference>
<dbReference type="Pfam" id="PF01965">
    <property type="entry name" value="DJ-1_PfpI"/>
    <property type="match status" value="1"/>
</dbReference>
<dbReference type="InterPro" id="IPR050325">
    <property type="entry name" value="Prot/Nucl_acid_deglycase"/>
</dbReference>
<comment type="caution">
    <text evidence="2">The sequence shown here is derived from an EMBL/GenBank/DDBJ whole genome shotgun (WGS) entry which is preliminary data.</text>
</comment>
<feature type="domain" description="DJ-1/PfpI" evidence="1">
    <location>
        <begin position="23"/>
        <end position="189"/>
    </location>
</feature>
<proteinExistence type="predicted"/>
<evidence type="ECO:0000259" key="1">
    <source>
        <dbReference type="Pfam" id="PF01965"/>
    </source>
</evidence>
<dbReference type="InterPro" id="IPR029062">
    <property type="entry name" value="Class_I_gatase-like"/>
</dbReference>
<keyword evidence="3" id="KW-1185">Reference proteome</keyword>
<dbReference type="SUPFAM" id="SSF52317">
    <property type="entry name" value="Class I glutamine amidotransferase-like"/>
    <property type="match status" value="1"/>
</dbReference>